<dbReference type="GO" id="GO:0005829">
    <property type="term" value="C:cytosol"/>
    <property type="evidence" value="ECO:0007669"/>
    <property type="project" value="TreeGrafter"/>
</dbReference>
<dbReference type="PANTHER" id="PTHR24567:SF74">
    <property type="entry name" value="HTH-TYPE TRANSCRIPTIONAL REGULATOR ARCR"/>
    <property type="match status" value="1"/>
</dbReference>
<dbReference type="InterPro" id="IPR014710">
    <property type="entry name" value="RmlC-like_jellyroll"/>
</dbReference>
<dbReference type="Pfam" id="PF00027">
    <property type="entry name" value="cNMP_binding"/>
    <property type="match status" value="1"/>
</dbReference>
<dbReference type="CDD" id="cd00038">
    <property type="entry name" value="CAP_ED"/>
    <property type="match status" value="1"/>
</dbReference>
<dbReference type="InterPro" id="IPR050397">
    <property type="entry name" value="Env_Response_Regulators"/>
</dbReference>
<comment type="caution">
    <text evidence="2">The sequence shown here is derived from an EMBL/GenBank/DDBJ whole genome shotgun (WGS) entry which is preliminary data.</text>
</comment>
<evidence type="ECO:0000259" key="1">
    <source>
        <dbReference type="PROSITE" id="PS50042"/>
    </source>
</evidence>
<dbReference type="GO" id="GO:0003700">
    <property type="term" value="F:DNA-binding transcription factor activity"/>
    <property type="evidence" value="ECO:0007669"/>
    <property type="project" value="TreeGrafter"/>
</dbReference>
<gene>
    <name evidence="2" type="ORF">EHQ30_12765</name>
</gene>
<dbReference type="PANTHER" id="PTHR24567">
    <property type="entry name" value="CRP FAMILY TRANSCRIPTIONAL REGULATORY PROTEIN"/>
    <property type="match status" value="1"/>
</dbReference>
<protein>
    <submittedName>
        <fullName evidence="2">Crp/Fnr family transcriptional regulator</fullName>
    </submittedName>
</protein>
<dbReference type="Proteomes" id="UP000297891">
    <property type="component" value="Unassembled WGS sequence"/>
</dbReference>
<dbReference type="OrthoDB" id="305756at2"/>
<dbReference type="Gene3D" id="2.60.120.10">
    <property type="entry name" value="Jelly Rolls"/>
    <property type="match status" value="1"/>
</dbReference>
<organism evidence="2 3">
    <name type="scientific">Leptospira brenneri</name>
    <dbReference type="NCBI Taxonomy" id="2023182"/>
    <lineage>
        <taxon>Bacteria</taxon>
        <taxon>Pseudomonadati</taxon>
        <taxon>Spirochaetota</taxon>
        <taxon>Spirochaetia</taxon>
        <taxon>Leptospirales</taxon>
        <taxon>Leptospiraceae</taxon>
        <taxon>Leptospira</taxon>
    </lineage>
</organism>
<dbReference type="PROSITE" id="PS50042">
    <property type="entry name" value="CNMP_BINDING_3"/>
    <property type="match status" value="1"/>
</dbReference>
<dbReference type="SMART" id="SM00100">
    <property type="entry name" value="cNMP"/>
    <property type="match status" value="1"/>
</dbReference>
<accession>A0A2M9XXR9</accession>
<dbReference type="AlphaFoldDB" id="A0A2M9XXR9"/>
<feature type="domain" description="Cyclic nucleotide-binding" evidence="1">
    <location>
        <begin position="1"/>
        <end position="115"/>
    </location>
</feature>
<name>A0A2M9XXR9_9LEPT</name>
<dbReference type="InterPro" id="IPR018490">
    <property type="entry name" value="cNMP-bd_dom_sf"/>
</dbReference>
<dbReference type="InterPro" id="IPR000595">
    <property type="entry name" value="cNMP-bd_dom"/>
</dbReference>
<keyword evidence="3" id="KW-1185">Reference proteome</keyword>
<evidence type="ECO:0000313" key="3">
    <source>
        <dbReference type="Proteomes" id="UP000297891"/>
    </source>
</evidence>
<dbReference type="SUPFAM" id="SSF51206">
    <property type="entry name" value="cAMP-binding domain-like"/>
    <property type="match status" value="1"/>
</dbReference>
<reference evidence="2" key="1">
    <citation type="journal article" date="2019" name="PLoS Negl. Trop. Dis.">
        <title>Revisiting the worldwide diversity of Leptospira species in the environment.</title>
        <authorList>
            <person name="Vincent A.T."/>
            <person name="Schiettekatte O."/>
            <person name="Bourhy P."/>
            <person name="Veyrier F.J."/>
            <person name="Picardeau M."/>
        </authorList>
    </citation>
    <scope>NUCLEOTIDE SEQUENCE [LARGE SCALE GENOMIC DNA]</scope>
    <source>
        <strain evidence="2">201800277</strain>
    </source>
</reference>
<evidence type="ECO:0000313" key="2">
    <source>
        <dbReference type="EMBL" id="TGK92716.1"/>
    </source>
</evidence>
<dbReference type="InterPro" id="IPR018488">
    <property type="entry name" value="cNMP-bd_CS"/>
</dbReference>
<proteinExistence type="predicted"/>
<sequence>MNDQMLEAMFGKFGKVFQPNEVLFCEYEPGNDFYLIKEGKVKITKTIGTSIKTLDVLEAGDILGEMAILEEQPRSATAIAVTEVKALNFNRANFEMLMTKNPALAMKLLHIFSFRIYDQKRRLMILLMDDIIGKVCDVFVMLYEKQYNNDVYNEIILSATVDDIANWCAQPVGEVQKVLMQYVKTGKLDLYPDKIVIHNISDFQRIVNQKRKPT</sequence>
<dbReference type="PROSITE" id="PS00889">
    <property type="entry name" value="CNMP_BINDING_2"/>
    <property type="match status" value="1"/>
</dbReference>
<dbReference type="EMBL" id="RQFP01000009">
    <property type="protein sequence ID" value="TGK92716.1"/>
    <property type="molecule type" value="Genomic_DNA"/>
</dbReference>